<dbReference type="InterPro" id="IPR056884">
    <property type="entry name" value="NPHP3-like_N"/>
</dbReference>
<reference evidence="4 5" key="1">
    <citation type="submission" date="2023-11" db="EMBL/GenBank/DDBJ databases">
        <title>Lentzea sokolovensis, sp. nov., Lentzea kristufkii, sp. nov., and Lentzea miocenensis, sp. nov., rare actinobacteria from Sokolov Coal Basin, Miocene lacustrine sediment, Czech Republic.</title>
        <authorList>
            <person name="Lara A."/>
            <person name="Kotroba L."/>
            <person name="Nouioui I."/>
            <person name="Neumann-Schaal M."/>
            <person name="Mast Y."/>
            <person name="Chronakova A."/>
        </authorList>
    </citation>
    <scope>NUCLEOTIDE SEQUENCE [LARGE SCALE GENOMIC DNA]</scope>
    <source>
        <strain evidence="4 5">BCCO 10_0856</strain>
    </source>
</reference>
<evidence type="ECO:0000256" key="2">
    <source>
        <dbReference type="SAM" id="MobiDB-lite"/>
    </source>
</evidence>
<dbReference type="Proteomes" id="UP001285521">
    <property type="component" value="Unassembled WGS sequence"/>
</dbReference>
<accession>A0ABU4T0Q9</accession>
<evidence type="ECO:0000313" key="4">
    <source>
        <dbReference type="EMBL" id="MDX8031741.1"/>
    </source>
</evidence>
<reference evidence="4 5" key="2">
    <citation type="submission" date="2023-11" db="EMBL/GenBank/DDBJ databases">
        <authorList>
            <person name="Lara A.C."/>
            <person name="Chronakova A."/>
        </authorList>
    </citation>
    <scope>NUCLEOTIDE SEQUENCE [LARGE SCALE GENOMIC DNA]</scope>
    <source>
        <strain evidence="4 5">BCCO 10_0856</strain>
    </source>
</reference>
<sequence>MPSLQAAHRGYEYQDLLSASRLVDLVLGTVSAAYVDVKQVGDDRFDDLTIVTTDGRRERTQFKHTDNDDKPLAVETFTTDGRDLRIDRLVAAAVADRDGPGSSAADLAFRVVLRDTGPVHEALTAVMVLADPDPGPFVAGMRTQRLRFDVDRLWPLELPQEVATGAGRDRFAFLRSGPKAVDRGDLAWLCARLVIEVEAPRSSGIMVDPGPAERILLTRVRAEIGAESYPNAGRSAEDVAEAFATFARQARQGISMPTAAGMLQRAQLRRDFGAVSRAHPVDRSLEVARPRTVADIQTAAQRAASEGVPLVLTGSPGQGKSWACDQLVRDLISARWLVAEHYCYLNDTHDERDERVQAETVFGSLLGRLAEADPSLVDSQRPRYAADDVALTNAVSRSVQFNPDRQVALIVDGLDHIARIAPTRPGTDPSAAVAAALAALDIPAGSVLVVLSQPGEHLVPLQNAGAHVVEIPTLTGAELGALAANLGLVSGPETINPIVEEQQADGFLSALGERSRGNALYATYLCREIMARPDAEADPEAVLRALPPFDGTLENYYTHLAAVLGPGLGVADVVGLLDFPVSRAELAEIRPDLAHWLDDALATLAPVLAERATQGGLRVYHESFARFLRRRMEATPGVLTANIRFVVEWLDARGFYRDERAFRFLLPMLAAVGRDSEVLDLVDVDFAFNAIAGGHPASAIAANLAVATSCAGREGNLPALSRCVELARAAESFEDERLDSVAVDYIDVPMALLGREEFASRLMFDGKIAVPARAGIQLCAAIDAAGVVAPWRDYLPAFAKWQESNTTDYGSESSRAVALSWVRGQLRQVSTGATPVQTQRDRIARFLNDTDLLPDDVIPIVADVIGIEPTSELVDHLESPAAAALALAEVARHSTDPRASRLLARLVPLATQQHLPGNAHRLIGLGATPESIDTSSVSEMRASLMTLTQDVTSPNALHDEDTVPTWLDRCAVAARRDPTILPTVEGMLDGEGWYRCWLRFALALVETEAAVGDQAQRALKALRYLAGDLNPFAGKPRACDLYPIHGHIEETVCRAVAMLDDAAWPVALTILHEVTEGVGVSLRGQDAGPITPDFLLTLAIDATTTPSRRPATQMLIDKALVEGGGRRYYSTLAEYRLMAARFALDGGDRSQAENFWNEACRLMTAYGFHKDITIYEVLDPLPNLISADPAQARIRLAQVQATCERVVLHTDGKSTRSAWIQWWTFLAQADPAALTQLVVPALLKRSGRVYDLYNGALEDLWRSWHRLADPIIAGALRLALSMPLDKADLAMAEQLASITDGSGADLPGRLLTLLAARADERPLRHPYSNNDELIAEDNALVKSINIVAALANVPQICVFAATDENSDQHSARSARPPASSADIQQIAVSGFPDGAVGIARAIRTWRRRPYEPNTPDWAPERFANIIGYRLIELAEGGAEQDAEAALHTLAGALGLLDRSGLLTSLGEGLKRHGQNRLAATAFALAWTRTRGNDGWMNFGGETELDSLRHATQLDADTAWRTVASEVTRVVAGSHHGSRGVSQALIHASLAGGLTTHESPHAAAFAAWDEAHAVIALRTPRLADTDDPDEPYTAPPQSMTANPTGEINLVFSEAILGAMAHPGQENRQRALVALEIALRHHPETMATALAAALPALDDPALLSWLLAVVMAVEEAQPAVSNLCHEALQRHAKGPYLTVRALASRLLGDDAPPPPVAAPDTALLSTATLWTPGVNEPANEEAAGLVGAMAGHRLIAAEELLPNLSHAVIARVDTALADPERMKKLEREAQDLADRRHKRWADAFSGRRTLVEDALQRAASGGRSALLSDGRPPTDPRAWEYALAGVLLDDPSLCLAVECTRRPRPSLMAPPEARDPIWTRARAVAEPTSQHQGAADQDLVITVGAPSLDESCDTISAGRYRYWKIIASAEEHTILPIWPDRSDLLRQSGRDRALELRRPNDSAGLHSRPFAGDTTGNWFTHTPPLLGQVAPDRSLPLIGIDLHGGFLADTPYSLGMHSPLLVPTLLLMQVLRVQPSEEPFVLHDNSGPALAMITWRSHYETSDYHLPWKRARGTALMVSPEAFDRLVTWGQTNLVIREVVHGDSSFVSTADSTSRAT</sequence>
<dbReference type="EMBL" id="JAXAVW010000012">
    <property type="protein sequence ID" value="MDX8031741.1"/>
    <property type="molecule type" value="Genomic_DNA"/>
</dbReference>
<keyword evidence="5" id="KW-1185">Reference proteome</keyword>
<keyword evidence="4" id="KW-0547">Nucleotide-binding</keyword>
<evidence type="ECO:0000259" key="3">
    <source>
        <dbReference type="Pfam" id="PF24883"/>
    </source>
</evidence>
<name>A0ABU4T0Q9_9PSEU</name>
<protein>
    <submittedName>
        <fullName evidence="4">ATP-binding protein</fullName>
    </submittedName>
</protein>
<keyword evidence="4" id="KW-0067">ATP-binding</keyword>
<proteinExistence type="predicted"/>
<dbReference type="GO" id="GO:0005524">
    <property type="term" value="F:ATP binding"/>
    <property type="evidence" value="ECO:0007669"/>
    <property type="project" value="UniProtKB-KW"/>
</dbReference>
<gene>
    <name evidence="4" type="ORF">SK803_16065</name>
</gene>
<comment type="caution">
    <text evidence="4">The sequence shown here is derived from an EMBL/GenBank/DDBJ whole genome shotgun (WGS) entry which is preliminary data.</text>
</comment>
<keyword evidence="1" id="KW-0677">Repeat</keyword>
<dbReference type="Pfam" id="PF24883">
    <property type="entry name" value="NPHP3_N"/>
    <property type="match status" value="1"/>
</dbReference>
<feature type="domain" description="Nephrocystin 3-like N-terminal" evidence="3">
    <location>
        <begin position="307"/>
        <end position="416"/>
    </location>
</feature>
<dbReference type="RefSeq" id="WP_319966797.1">
    <property type="nucleotide sequence ID" value="NZ_JAXAVW010000012.1"/>
</dbReference>
<feature type="region of interest" description="Disordered" evidence="2">
    <location>
        <begin position="1581"/>
        <end position="1602"/>
    </location>
</feature>
<organism evidence="4 5">
    <name type="scientific">Lentzea miocenica</name>
    <dbReference type="NCBI Taxonomy" id="3095431"/>
    <lineage>
        <taxon>Bacteria</taxon>
        <taxon>Bacillati</taxon>
        <taxon>Actinomycetota</taxon>
        <taxon>Actinomycetes</taxon>
        <taxon>Pseudonocardiales</taxon>
        <taxon>Pseudonocardiaceae</taxon>
        <taxon>Lentzea</taxon>
    </lineage>
</organism>
<evidence type="ECO:0000313" key="5">
    <source>
        <dbReference type="Proteomes" id="UP001285521"/>
    </source>
</evidence>
<evidence type="ECO:0000256" key="1">
    <source>
        <dbReference type="ARBA" id="ARBA00022737"/>
    </source>
</evidence>